<dbReference type="AlphaFoldDB" id="A0A1D8NLZ6"/>
<dbReference type="Proteomes" id="UP000182444">
    <property type="component" value="Chromosome 1F"/>
</dbReference>
<proteinExistence type="predicted"/>
<feature type="region of interest" description="Disordered" evidence="1">
    <location>
        <begin position="1"/>
        <end position="20"/>
    </location>
</feature>
<evidence type="ECO:0000313" key="2">
    <source>
        <dbReference type="EMBL" id="AOW06638.1"/>
    </source>
</evidence>
<organism evidence="2 3">
    <name type="scientific">Yarrowia lipolytica</name>
    <name type="common">Candida lipolytica</name>
    <dbReference type="NCBI Taxonomy" id="4952"/>
    <lineage>
        <taxon>Eukaryota</taxon>
        <taxon>Fungi</taxon>
        <taxon>Dikarya</taxon>
        <taxon>Ascomycota</taxon>
        <taxon>Saccharomycotina</taxon>
        <taxon>Dipodascomycetes</taxon>
        <taxon>Dipodascales</taxon>
        <taxon>Dipodascales incertae sedis</taxon>
        <taxon>Yarrowia</taxon>
    </lineage>
</organism>
<evidence type="ECO:0000313" key="3">
    <source>
        <dbReference type="Proteomes" id="UP000182444"/>
    </source>
</evidence>
<accession>A0A1D8NLZ6</accession>
<dbReference type="EMBL" id="CP017558">
    <property type="protein sequence ID" value="AOW06638.1"/>
    <property type="molecule type" value="Genomic_DNA"/>
</dbReference>
<dbReference type="RefSeq" id="XP_068139357.1">
    <property type="nucleotide sequence ID" value="XM_068283256.1"/>
</dbReference>
<gene>
    <name evidence="2" type="ORF">YALI1_F06289g</name>
</gene>
<reference evidence="2 3" key="1">
    <citation type="journal article" date="2016" name="PLoS ONE">
        <title>Sequence Assembly of Yarrowia lipolytica Strain W29/CLIB89 Shows Transposable Element Diversity.</title>
        <authorList>
            <person name="Magnan C."/>
            <person name="Yu J."/>
            <person name="Chang I."/>
            <person name="Jahn E."/>
            <person name="Kanomata Y."/>
            <person name="Wu J."/>
            <person name="Zeller M."/>
            <person name="Oakes M."/>
            <person name="Baldi P."/>
            <person name="Sandmeyer S."/>
        </authorList>
    </citation>
    <scope>NUCLEOTIDE SEQUENCE [LARGE SCALE GENOMIC DNA]</scope>
    <source>
        <strain evidence="3">CLIB89(W29)</strain>
    </source>
</reference>
<sequence length="156" mass="17657">MPNYERNHLPQYHNSSGNTTEPPLVATSQCLETSSQYLVISSQYLVISSQYLVTFSQSQVTWRLGTSKYTISVTPGRPLVSNCSRTIPATHTHRVVISLSQLSYLLSQLVIFCVSWYLCDSFVSFPIRNKEWCKSLSTFFARATADESRDCELLVT</sequence>
<evidence type="ECO:0000256" key="1">
    <source>
        <dbReference type="SAM" id="MobiDB-lite"/>
    </source>
</evidence>
<name>A0A1D8NLZ6_YARLL</name>
<dbReference type="GeneID" id="94583847"/>
<protein>
    <submittedName>
        <fullName evidence="2">Uncharacterized protein</fullName>
    </submittedName>
</protein>
<dbReference type="VEuPathDB" id="FungiDB:YALI1_F06289g"/>